<dbReference type="EMBL" id="CAAALY010269930">
    <property type="protein sequence ID" value="VEL41566.1"/>
    <property type="molecule type" value="Genomic_DNA"/>
</dbReference>
<dbReference type="OrthoDB" id="6020705at2759"/>
<keyword evidence="1" id="KW-0175">Coiled coil</keyword>
<accession>A0A448XPD2</accession>
<evidence type="ECO:0008006" key="4">
    <source>
        <dbReference type="Google" id="ProtNLM"/>
    </source>
</evidence>
<proteinExistence type="predicted"/>
<keyword evidence="3" id="KW-1185">Reference proteome</keyword>
<protein>
    <recommendedName>
        <fullName evidence="4">BMERB domain-containing protein</fullName>
    </recommendedName>
</protein>
<evidence type="ECO:0000313" key="3">
    <source>
        <dbReference type="Proteomes" id="UP000784294"/>
    </source>
</evidence>
<name>A0A448XPD2_9PLAT</name>
<evidence type="ECO:0000256" key="1">
    <source>
        <dbReference type="SAM" id="Coils"/>
    </source>
</evidence>
<reference evidence="2" key="1">
    <citation type="submission" date="2018-11" db="EMBL/GenBank/DDBJ databases">
        <authorList>
            <consortium name="Pathogen Informatics"/>
        </authorList>
    </citation>
    <scope>NUCLEOTIDE SEQUENCE</scope>
</reference>
<evidence type="ECO:0000313" key="2">
    <source>
        <dbReference type="EMBL" id="VEL41566.1"/>
    </source>
</evidence>
<comment type="caution">
    <text evidence="2">The sequence shown here is derived from an EMBL/GenBank/DDBJ whole genome shotgun (WGS) entry which is preliminary data.</text>
</comment>
<dbReference type="Proteomes" id="UP000784294">
    <property type="component" value="Unassembled WGS sequence"/>
</dbReference>
<dbReference type="AlphaFoldDB" id="A0A448XPD2"/>
<sequence length="95" mass="10732">MGFITADRLSGQLAHEQALLDLLETELKRIVEEGDSCKAKGRPEASSDLERQLQLLEARVEEQHALVEDIEYKYFEASEGQSGLPSPFFKFKTFA</sequence>
<feature type="coiled-coil region" evidence="1">
    <location>
        <begin position="6"/>
        <end position="66"/>
    </location>
</feature>
<gene>
    <name evidence="2" type="ORF">PXEA_LOCUS35006</name>
</gene>
<organism evidence="2 3">
    <name type="scientific">Protopolystoma xenopodis</name>
    <dbReference type="NCBI Taxonomy" id="117903"/>
    <lineage>
        <taxon>Eukaryota</taxon>
        <taxon>Metazoa</taxon>
        <taxon>Spiralia</taxon>
        <taxon>Lophotrochozoa</taxon>
        <taxon>Platyhelminthes</taxon>
        <taxon>Monogenea</taxon>
        <taxon>Polyopisthocotylea</taxon>
        <taxon>Polystomatidea</taxon>
        <taxon>Polystomatidae</taxon>
        <taxon>Protopolystoma</taxon>
    </lineage>
</organism>